<gene>
    <name evidence="5" type="ORF">HMPREF1068_02974</name>
</gene>
<dbReference type="InterPro" id="IPR014731">
    <property type="entry name" value="ETF_asu_C"/>
</dbReference>
<organism evidence="5 6">
    <name type="scientific">Bacteroides nordii CL02T12C05</name>
    <dbReference type="NCBI Taxonomy" id="997884"/>
    <lineage>
        <taxon>Bacteria</taxon>
        <taxon>Pseudomonadati</taxon>
        <taxon>Bacteroidota</taxon>
        <taxon>Bacteroidia</taxon>
        <taxon>Bacteroidales</taxon>
        <taxon>Bacteroidaceae</taxon>
        <taxon>Bacteroides</taxon>
    </lineage>
</organism>
<evidence type="ECO:0000313" key="6">
    <source>
        <dbReference type="Proteomes" id="UP000003089"/>
    </source>
</evidence>
<dbReference type="PATRIC" id="fig|997884.3.peg.3055"/>
<comment type="caution">
    <text evidence="5">The sequence shown here is derived from an EMBL/GenBank/DDBJ whole genome shotgun (WGS) entry which is preliminary data.</text>
</comment>
<protein>
    <recommendedName>
        <fullName evidence="4">Electron transfer flavoprotein alpha/beta-subunit N-terminal domain-containing protein</fullName>
    </recommendedName>
</protein>
<dbReference type="Gene3D" id="3.40.50.1220">
    <property type="entry name" value="TPP-binding domain"/>
    <property type="match status" value="1"/>
</dbReference>
<dbReference type="AlphaFoldDB" id="I8XAL3"/>
<dbReference type="PANTHER" id="PTHR43153:SF1">
    <property type="entry name" value="ELECTRON TRANSFER FLAVOPROTEIN SUBUNIT ALPHA, MITOCHONDRIAL"/>
    <property type="match status" value="1"/>
</dbReference>
<dbReference type="SMART" id="SM00893">
    <property type="entry name" value="ETF"/>
    <property type="match status" value="1"/>
</dbReference>
<keyword evidence="6" id="KW-1185">Reference proteome</keyword>
<dbReference type="InterPro" id="IPR001308">
    <property type="entry name" value="ETF_a/FixB"/>
</dbReference>
<evidence type="ECO:0000313" key="5">
    <source>
        <dbReference type="EMBL" id="EIY47895.1"/>
    </source>
</evidence>
<keyword evidence="3" id="KW-0285">Flavoprotein</keyword>
<dbReference type="InterPro" id="IPR033947">
    <property type="entry name" value="ETF_alpha_N"/>
</dbReference>
<dbReference type="InterPro" id="IPR014730">
    <property type="entry name" value="ETF_a/b_N"/>
</dbReference>
<proteinExistence type="inferred from homology"/>
<accession>I8XAL3</accession>
<feature type="binding site" evidence="3">
    <location>
        <begin position="283"/>
        <end position="290"/>
    </location>
    <ligand>
        <name>FAD</name>
        <dbReference type="ChEBI" id="CHEBI:57692"/>
    </ligand>
</feature>
<dbReference type="Pfam" id="PF01012">
    <property type="entry name" value="ETF"/>
    <property type="match status" value="1"/>
</dbReference>
<evidence type="ECO:0000256" key="3">
    <source>
        <dbReference type="PIRSR" id="PIRSR000089-1"/>
    </source>
</evidence>
<dbReference type="STRING" id="997884.HMPREF1068_02974"/>
<keyword evidence="2" id="KW-0249">Electron transport</keyword>
<dbReference type="HOGENOM" id="CLU_034178_1_1_10"/>
<keyword evidence="2" id="KW-0813">Transport</keyword>
<feature type="domain" description="Electron transfer flavoprotein alpha/beta-subunit N-terminal" evidence="4">
    <location>
        <begin position="4"/>
        <end position="204"/>
    </location>
</feature>
<dbReference type="RefSeq" id="WP_007486135.1">
    <property type="nucleotide sequence ID" value="NZ_JH724315.1"/>
</dbReference>
<dbReference type="Gene3D" id="3.40.50.620">
    <property type="entry name" value="HUPs"/>
    <property type="match status" value="1"/>
</dbReference>
<dbReference type="GO" id="GO:0033539">
    <property type="term" value="P:fatty acid beta-oxidation using acyl-CoA dehydrogenase"/>
    <property type="evidence" value="ECO:0007669"/>
    <property type="project" value="TreeGrafter"/>
</dbReference>
<dbReference type="SUPFAM" id="SSF52402">
    <property type="entry name" value="Adenine nucleotide alpha hydrolases-like"/>
    <property type="match status" value="1"/>
</dbReference>
<dbReference type="InterPro" id="IPR014729">
    <property type="entry name" value="Rossmann-like_a/b/a_fold"/>
</dbReference>
<dbReference type="InterPro" id="IPR029035">
    <property type="entry name" value="DHS-like_NAD/FAD-binding_dom"/>
</dbReference>
<reference evidence="5 6" key="1">
    <citation type="submission" date="2012-02" db="EMBL/GenBank/DDBJ databases">
        <title>The Genome Sequence of Bacteroides nordii CL02T12C05.</title>
        <authorList>
            <consortium name="The Broad Institute Genome Sequencing Platform"/>
            <person name="Earl A."/>
            <person name="Ward D."/>
            <person name="Feldgarden M."/>
            <person name="Gevers D."/>
            <person name="Zitomersky N.L."/>
            <person name="Coyne M.J."/>
            <person name="Comstock L.E."/>
            <person name="Young S.K."/>
            <person name="Zeng Q."/>
            <person name="Gargeya S."/>
            <person name="Fitzgerald M."/>
            <person name="Haas B."/>
            <person name="Abouelleil A."/>
            <person name="Alvarado L."/>
            <person name="Arachchi H.M."/>
            <person name="Berlin A."/>
            <person name="Chapman S.B."/>
            <person name="Gearin G."/>
            <person name="Goldberg J."/>
            <person name="Griggs A."/>
            <person name="Gujja S."/>
            <person name="Hansen M."/>
            <person name="Heiman D."/>
            <person name="Howarth C."/>
            <person name="Larimer J."/>
            <person name="Lui A."/>
            <person name="MacDonald P.J.P."/>
            <person name="McCowen C."/>
            <person name="Montmayeur A."/>
            <person name="Murphy C."/>
            <person name="Neiman D."/>
            <person name="Pearson M."/>
            <person name="Priest M."/>
            <person name="Roberts A."/>
            <person name="Saif S."/>
            <person name="Shea T."/>
            <person name="Sisk P."/>
            <person name="Stolte C."/>
            <person name="Sykes S."/>
            <person name="Wortman J."/>
            <person name="Nusbaum C."/>
            <person name="Birren B."/>
        </authorList>
    </citation>
    <scope>NUCLEOTIDE SEQUENCE [LARGE SCALE GENOMIC DNA]</scope>
    <source>
        <strain evidence="5 6">CL02T12C05</strain>
    </source>
</reference>
<name>I8XAL3_9BACE</name>
<evidence type="ECO:0000256" key="2">
    <source>
        <dbReference type="ARBA" id="ARBA00022982"/>
    </source>
</evidence>
<dbReference type="Pfam" id="PF00766">
    <property type="entry name" value="ETF_alpha"/>
    <property type="match status" value="1"/>
</dbReference>
<sequence length="339" mass="36956">MNNLFVYCEIEEGIVADVSLELLTKGRSLANELNCALEAVVAATGLKDIEKQILPYGVDKLHIFDGKGLYPYTSLPHTSILVNLFKEEQPQICLMGATVIGRDLGPRVSSALTSGLTADCTSLEIGDHEDKKEGKTYKNLLYQIRPAFGGNIVATIVNPEHRPQMATVREGVMKKAILSADYKGEVIRHDVKKYVADTDYVVKVIERHVEKAKNNLKGSPIIIAGGYGVGSKENFNLLFDLAKVLNAEVGASRAAVDAGFIDHDRQIGQTGVTVRPKLYIACGISGQIQHIAGMQESGIIISINNDPEAPINTIADYVINGSIEEVVPKMIKYYKQNSK</sequence>
<dbReference type="Proteomes" id="UP000003089">
    <property type="component" value="Unassembled WGS sequence"/>
</dbReference>
<feature type="binding site" evidence="3">
    <location>
        <begin position="252"/>
        <end position="253"/>
    </location>
    <ligand>
        <name>FAD</name>
        <dbReference type="ChEBI" id="CHEBI:57692"/>
    </ligand>
</feature>
<dbReference type="PANTHER" id="PTHR43153">
    <property type="entry name" value="ELECTRON TRANSFER FLAVOPROTEIN ALPHA"/>
    <property type="match status" value="1"/>
</dbReference>
<comment type="similarity">
    <text evidence="1">Belongs to the ETF alpha-subunit/FixB family.</text>
</comment>
<feature type="binding site" evidence="3">
    <location>
        <begin position="266"/>
        <end position="270"/>
    </location>
    <ligand>
        <name>FAD</name>
        <dbReference type="ChEBI" id="CHEBI:57692"/>
    </ligand>
</feature>
<dbReference type="SUPFAM" id="SSF52467">
    <property type="entry name" value="DHS-like NAD/FAD-binding domain"/>
    <property type="match status" value="1"/>
</dbReference>
<dbReference type="EMBL" id="AGXS01000020">
    <property type="protein sequence ID" value="EIY47895.1"/>
    <property type="molecule type" value="Genomic_DNA"/>
</dbReference>
<dbReference type="PIRSF" id="PIRSF000089">
    <property type="entry name" value="Electra_flavoP_a"/>
    <property type="match status" value="1"/>
</dbReference>
<dbReference type="GO" id="GO:0050660">
    <property type="term" value="F:flavin adenine dinucleotide binding"/>
    <property type="evidence" value="ECO:0007669"/>
    <property type="project" value="InterPro"/>
</dbReference>
<keyword evidence="3" id="KW-0274">FAD</keyword>
<comment type="cofactor">
    <cofactor evidence="3">
        <name>FAD</name>
        <dbReference type="ChEBI" id="CHEBI:57692"/>
    </cofactor>
    <text evidence="3">Binds 1 FAD per dimer.</text>
</comment>
<dbReference type="CDD" id="cd01715">
    <property type="entry name" value="ETF_alpha"/>
    <property type="match status" value="1"/>
</dbReference>
<dbReference type="GO" id="GO:0009055">
    <property type="term" value="F:electron transfer activity"/>
    <property type="evidence" value="ECO:0007669"/>
    <property type="project" value="InterPro"/>
</dbReference>
<evidence type="ECO:0000256" key="1">
    <source>
        <dbReference type="ARBA" id="ARBA00005817"/>
    </source>
</evidence>
<dbReference type="eggNOG" id="COG2025">
    <property type="taxonomic scope" value="Bacteria"/>
</dbReference>
<feature type="binding site" evidence="3">
    <location>
        <position position="304"/>
    </location>
    <ligand>
        <name>FAD</name>
        <dbReference type="ChEBI" id="CHEBI:57692"/>
    </ligand>
</feature>
<evidence type="ECO:0000259" key="4">
    <source>
        <dbReference type="SMART" id="SM00893"/>
    </source>
</evidence>